<dbReference type="PROSITE" id="PS50090">
    <property type="entry name" value="MYB_LIKE"/>
    <property type="match status" value="1"/>
</dbReference>
<evidence type="ECO:0000256" key="2">
    <source>
        <dbReference type="ARBA" id="ARBA00023015"/>
    </source>
</evidence>
<feature type="compositionally biased region" description="Polar residues" evidence="6">
    <location>
        <begin position="199"/>
        <end position="208"/>
    </location>
</feature>
<proteinExistence type="predicted"/>
<protein>
    <submittedName>
        <fullName evidence="10">Protein CCA1</fullName>
    </submittedName>
</protein>
<feature type="compositionally biased region" description="Polar residues" evidence="6">
    <location>
        <begin position="387"/>
        <end position="397"/>
    </location>
</feature>
<keyword evidence="2" id="KW-0805">Transcription regulation</keyword>
<feature type="domain" description="Myb-like" evidence="7">
    <location>
        <begin position="19"/>
        <end position="69"/>
    </location>
</feature>
<evidence type="ECO:0000256" key="4">
    <source>
        <dbReference type="ARBA" id="ARBA00023163"/>
    </source>
</evidence>
<feature type="region of interest" description="Disordered" evidence="6">
    <location>
        <begin position="171"/>
        <end position="253"/>
    </location>
</feature>
<sequence>METNSSGEDLVIKTRKPYTITKQRERWTEEEHNRFLEALRLYGRAWQKIEEHVATKTAVQIRSHAQKFFSKVEKEAEAKGVPMCQALDIAIPPPRPKRKPSNPYPRKTGSGTTSMLKTCENDGKESPSEVANKDVQEDNCSDCFTHQYLSAASSMNQTCVKTSNASTFREFLPSREEQGSQNNRTRKEPSSENAKSLENDEQGPQTYPRSIPLLVPLGSSITSSLSHPSSEPPEENDASRYSHHPQTVAGDYQSFPNHIMSTLLQTPALYTAATFASSFGGGLPCQGNSPPNLAAMAAATVAAASAWWAANGLLPLCAPAGFTYHPPTTVEPSGVVEKTKTDTLQHVSAQSRERVDPDAEHSEAAKARSSLESEEVENGAKQDCHEQQQPCATTTTEAVAKDRKQVDRSSCGSNTPSSSDDVEADASERQENGTNPEVKEVNADNNPQTSESNARRSRISSNIADPWKSVSDEGRIAFRALFSREVLPQSFAYQRENREEEEQEEEQHRYPMGLDLNCTAQLTHDDDQLEEEERNRGFLGIGLGDESKLSRGRTGFKPYKRCSMEAKDSRIINNTNPIIHVEQKDPKRIRLETQAST</sequence>
<dbReference type="InterPro" id="IPR017884">
    <property type="entry name" value="SANT_dom"/>
</dbReference>
<dbReference type="InterPro" id="IPR006447">
    <property type="entry name" value="Myb_dom_plants"/>
</dbReference>
<dbReference type="Gene3D" id="1.10.10.60">
    <property type="entry name" value="Homeodomain-like"/>
    <property type="match status" value="1"/>
</dbReference>
<dbReference type="EMBL" id="GEVI01018498">
    <property type="protein sequence ID" value="JAU13822.1"/>
    <property type="molecule type" value="Transcribed_RNA"/>
</dbReference>
<dbReference type="AlphaFoldDB" id="A0A1J3D4H4"/>
<dbReference type="PANTHER" id="PTHR12802">
    <property type="entry name" value="SWI/SNF COMPLEX-RELATED"/>
    <property type="match status" value="1"/>
</dbReference>
<feature type="domain" description="SANT" evidence="8">
    <location>
        <begin position="22"/>
        <end position="73"/>
    </location>
</feature>
<dbReference type="InterPro" id="IPR001005">
    <property type="entry name" value="SANT/Myb"/>
</dbReference>
<evidence type="ECO:0000256" key="5">
    <source>
        <dbReference type="ARBA" id="ARBA00023242"/>
    </source>
</evidence>
<evidence type="ECO:0000313" key="10">
    <source>
        <dbReference type="EMBL" id="JAU13822.1"/>
    </source>
</evidence>
<dbReference type="FunFam" id="1.10.10.60:FF:000023">
    <property type="entry name" value="protein REVEILLE 6 isoform X1"/>
    <property type="match status" value="1"/>
</dbReference>
<evidence type="ECO:0000256" key="1">
    <source>
        <dbReference type="ARBA" id="ARBA00004123"/>
    </source>
</evidence>
<feature type="region of interest" description="Disordered" evidence="6">
    <location>
        <begin position="342"/>
        <end position="459"/>
    </location>
</feature>
<dbReference type="SUPFAM" id="SSF46689">
    <property type="entry name" value="Homeodomain-like"/>
    <property type="match status" value="1"/>
</dbReference>
<dbReference type="InterPro" id="IPR009057">
    <property type="entry name" value="Homeodomain-like_sf"/>
</dbReference>
<feature type="compositionally biased region" description="Basic and acidic residues" evidence="6">
    <location>
        <begin position="351"/>
        <end position="371"/>
    </location>
</feature>
<feature type="compositionally biased region" description="Basic and acidic residues" evidence="6">
    <location>
        <begin position="426"/>
        <end position="442"/>
    </location>
</feature>
<reference evidence="10" key="1">
    <citation type="submission" date="2016-07" db="EMBL/GenBank/DDBJ databases">
        <title>De novo transcriptome assembly of four accessions of the metal hyperaccumulator plant Noccaea caerulescens.</title>
        <authorList>
            <person name="Blande D."/>
            <person name="Halimaa P."/>
            <person name="Tervahauta A.I."/>
            <person name="Aarts M.G."/>
            <person name="Karenlampi S.O."/>
        </authorList>
    </citation>
    <scope>NUCLEOTIDE SEQUENCE</scope>
</reference>
<dbReference type="PROSITE" id="PS51294">
    <property type="entry name" value="HTH_MYB"/>
    <property type="match status" value="1"/>
</dbReference>
<feature type="domain" description="HTH myb-type" evidence="9">
    <location>
        <begin position="19"/>
        <end position="73"/>
    </location>
</feature>
<gene>
    <name evidence="10" type="ORF">GA_TR8710_c0_g1_i1_g.27844</name>
</gene>
<keyword evidence="4" id="KW-0804">Transcription</keyword>
<name>A0A1J3D4H4_NOCCA</name>
<evidence type="ECO:0000259" key="9">
    <source>
        <dbReference type="PROSITE" id="PS51294"/>
    </source>
</evidence>
<keyword evidence="5" id="KW-0539">Nucleus</keyword>
<feature type="compositionally biased region" description="Basic and acidic residues" evidence="6">
    <location>
        <begin position="185"/>
        <end position="198"/>
    </location>
</feature>
<dbReference type="NCBIfam" id="TIGR01557">
    <property type="entry name" value="myb_SHAQKYF"/>
    <property type="match status" value="1"/>
</dbReference>
<evidence type="ECO:0000256" key="6">
    <source>
        <dbReference type="SAM" id="MobiDB-lite"/>
    </source>
</evidence>
<dbReference type="GO" id="GO:0010468">
    <property type="term" value="P:regulation of gene expression"/>
    <property type="evidence" value="ECO:0007669"/>
    <property type="project" value="UniProtKB-ARBA"/>
</dbReference>
<feature type="compositionally biased region" description="Basic and acidic residues" evidence="6">
    <location>
        <begin position="119"/>
        <end position="133"/>
    </location>
</feature>
<evidence type="ECO:0000259" key="8">
    <source>
        <dbReference type="PROSITE" id="PS51293"/>
    </source>
</evidence>
<dbReference type="SMART" id="SM00717">
    <property type="entry name" value="SANT"/>
    <property type="match status" value="1"/>
</dbReference>
<accession>A0A1J3D4H4</accession>
<feature type="region of interest" description="Disordered" evidence="6">
    <location>
        <begin position="90"/>
        <end position="133"/>
    </location>
</feature>
<comment type="subcellular location">
    <subcellularLocation>
        <location evidence="1">Nucleus</location>
    </subcellularLocation>
</comment>
<evidence type="ECO:0000259" key="7">
    <source>
        <dbReference type="PROSITE" id="PS50090"/>
    </source>
</evidence>
<evidence type="ECO:0000256" key="3">
    <source>
        <dbReference type="ARBA" id="ARBA00023125"/>
    </source>
</evidence>
<dbReference type="PANTHER" id="PTHR12802:SF177">
    <property type="entry name" value="PROTEIN CCA1"/>
    <property type="match status" value="1"/>
</dbReference>
<dbReference type="Pfam" id="PF00249">
    <property type="entry name" value="Myb_DNA-binding"/>
    <property type="match status" value="1"/>
</dbReference>
<dbReference type="PROSITE" id="PS51293">
    <property type="entry name" value="SANT"/>
    <property type="match status" value="1"/>
</dbReference>
<feature type="compositionally biased region" description="Low complexity" evidence="6">
    <location>
        <begin position="219"/>
        <end position="229"/>
    </location>
</feature>
<dbReference type="GO" id="GO:0003677">
    <property type="term" value="F:DNA binding"/>
    <property type="evidence" value="ECO:0007669"/>
    <property type="project" value="UniProtKB-KW"/>
</dbReference>
<organism evidence="10">
    <name type="scientific">Noccaea caerulescens</name>
    <name type="common">Alpine penny-cress</name>
    <name type="synonym">Thlaspi caerulescens</name>
    <dbReference type="NCBI Taxonomy" id="107243"/>
    <lineage>
        <taxon>Eukaryota</taxon>
        <taxon>Viridiplantae</taxon>
        <taxon>Streptophyta</taxon>
        <taxon>Embryophyta</taxon>
        <taxon>Tracheophyta</taxon>
        <taxon>Spermatophyta</taxon>
        <taxon>Magnoliopsida</taxon>
        <taxon>eudicotyledons</taxon>
        <taxon>Gunneridae</taxon>
        <taxon>Pentapetalae</taxon>
        <taxon>rosids</taxon>
        <taxon>malvids</taxon>
        <taxon>Brassicales</taxon>
        <taxon>Brassicaceae</taxon>
        <taxon>Coluteocarpeae</taxon>
        <taxon>Noccaea</taxon>
    </lineage>
</organism>
<keyword evidence="3" id="KW-0238">DNA-binding</keyword>
<dbReference type="CDD" id="cd00167">
    <property type="entry name" value="SANT"/>
    <property type="match status" value="1"/>
</dbReference>
<dbReference type="GO" id="GO:0005634">
    <property type="term" value="C:nucleus"/>
    <property type="evidence" value="ECO:0007669"/>
    <property type="project" value="UniProtKB-SubCell"/>
</dbReference>
<dbReference type="InterPro" id="IPR017930">
    <property type="entry name" value="Myb_dom"/>
</dbReference>